<dbReference type="PANTHER" id="PTHR37535:SF2">
    <property type="entry name" value="FINGER DOMAIN PROTEIN, PUTATIVE (AFU_ORTHOLOGUE AFUA_6G09300)-RELATED"/>
    <property type="match status" value="1"/>
</dbReference>
<feature type="region of interest" description="Disordered" evidence="1">
    <location>
        <begin position="1"/>
        <end position="43"/>
    </location>
</feature>
<proteinExistence type="predicted"/>
<evidence type="ECO:0008006" key="4">
    <source>
        <dbReference type="Google" id="ProtNLM"/>
    </source>
</evidence>
<reference evidence="2 3" key="1">
    <citation type="submission" date="2020-01" db="EMBL/GenBank/DDBJ databases">
        <authorList>
            <consortium name="DOE Joint Genome Institute"/>
            <person name="Haridas S."/>
            <person name="Albert R."/>
            <person name="Binder M."/>
            <person name="Bloem J."/>
            <person name="Labutti K."/>
            <person name="Salamov A."/>
            <person name="Andreopoulos B."/>
            <person name="Baker S.E."/>
            <person name="Barry K."/>
            <person name="Bills G."/>
            <person name="Bluhm B.H."/>
            <person name="Cannon C."/>
            <person name="Castanera R."/>
            <person name="Culley D.E."/>
            <person name="Daum C."/>
            <person name="Ezra D."/>
            <person name="Gonzalez J.B."/>
            <person name="Henrissat B."/>
            <person name="Kuo A."/>
            <person name="Liang C."/>
            <person name="Lipzen A."/>
            <person name="Lutzoni F."/>
            <person name="Magnuson J."/>
            <person name="Mondo S."/>
            <person name="Nolan M."/>
            <person name="Ohm R."/>
            <person name="Pangilinan J."/>
            <person name="Park H.-J.H."/>
            <person name="Ramirez L."/>
            <person name="Alfaro M."/>
            <person name="Sun H."/>
            <person name="Tritt A."/>
            <person name="Yoshinaga Y."/>
            <person name="Zwiers L.-H.L."/>
            <person name="Turgeon B.G."/>
            <person name="Goodwin S.B."/>
            <person name="Spatafora J.W."/>
            <person name="Crous P.W."/>
            <person name="Grigoriev I.V."/>
        </authorList>
    </citation>
    <scope>NUCLEOTIDE SEQUENCE [LARGE SCALE GENOMIC DNA]</scope>
    <source>
        <strain evidence="2 3">CBS 611.86</strain>
    </source>
</reference>
<dbReference type="EMBL" id="JAADJZ010000004">
    <property type="protein sequence ID" value="KAF2875770.1"/>
    <property type="molecule type" value="Genomic_DNA"/>
</dbReference>
<dbReference type="AlphaFoldDB" id="A0A7C8IJD9"/>
<dbReference type="Pfam" id="PF11917">
    <property type="entry name" value="DUF3435"/>
    <property type="match status" value="1"/>
</dbReference>
<dbReference type="InterPro" id="IPR021842">
    <property type="entry name" value="DUF3435"/>
</dbReference>
<name>A0A7C8IJD9_9PLEO</name>
<dbReference type="PANTHER" id="PTHR37535">
    <property type="entry name" value="FLUG DOMAIN PROTEIN"/>
    <property type="match status" value="1"/>
</dbReference>
<evidence type="ECO:0000313" key="3">
    <source>
        <dbReference type="Proteomes" id="UP000481861"/>
    </source>
</evidence>
<comment type="caution">
    <text evidence="2">The sequence shown here is derived from an EMBL/GenBank/DDBJ whole genome shotgun (WGS) entry which is preliminary data.</text>
</comment>
<evidence type="ECO:0000256" key="1">
    <source>
        <dbReference type="SAM" id="MobiDB-lite"/>
    </source>
</evidence>
<accession>A0A7C8IJD9</accession>
<sequence length="698" mass="80112">MRRRLPVDDSSDESEHNKSDADGSVTSDTDLTDDETCSDKDGKMLDTFDEEEYTREDYTESSTRLLNRIENQWKECWTSLQRRDVASYKTVTIGTLLTFFTWLLDQRQGKDGRKRRGIKFASSLGTYWKVYRLVYERATGAKLDGKINRSMHRVLRTLAKEYGLLKIGRDKACMYVEDLTQVLETNLRTTEKRYSHGRHRILAQLYLQLGGFTANRPKALLSLCYRHIQVTLLRDPECGPHWVLLELTFEFTKQNTFPIPEVIHDETLLFSPHVFLLGMLFHDGAFAAYNLTSPEELSKLTISPERNELPLRLNRKLDNIPIFRKAERTSEGWVISENKQLPDSTLRPWIKALGEITGFAQVTRPYSLRYAGGKAFNENGNVSEAMQNLMMGHADIRTFVKHYLSRRITVDTQAVVRGIQPQNALMRAACTMSRSIDARRPRHLTREQSASVDDDPTVCSLLAQRERFKQRLRNATKHPRYQMLNRTINQARQRLRHALLQEIKERWKYEQPVRDVEQQLAGIEASDVAAVMKTRDAMLPVQKVLVDAVLAQPGTTLEEEVSRRNRAIRAVMDYCGIEEGGRSSSRRKRYSSRVVSPPDSQEDAQLKAYEEALEAAKVSVYDEKRPTICFVCLGNGSLPIIDRVRPFSNPGGLTKIFQRKHLANINEGEPVGCNLCQNNLVDKIHWQRHAIEIHGTVS</sequence>
<protein>
    <recommendedName>
        <fullName evidence="4">C2H2 finger domain protein</fullName>
    </recommendedName>
</protein>
<keyword evidence="3" id="KW-1185">Reference proteome</keyword>
<dbReference type="Proteomes" id="UP000481861">
    <property type="component" value="Unassembled WGS sequence"/>
</dbReference>
<organism evidence="2 3">
    <name type="scientific">Massariosphaeria phaeospora</name>
    <dbReference type="NCBI Taxonomy" id="100035"/>
    <lineage>
        <taxon>Eukaryota</taxon>
        <taxon>Fungi</taxon>
        <taxon>Dikarya</taxon>
        <taxon>Ascomycota</taxon>
        <taxon>Pezizomycotina</taxon>
        <taxon>Dothideomycetes</taxon>
        <taxon>Pleosporomycetidae</taxon>
        <taxon>Pleosporales</taxon>
        <taxon>Pleosporales incertae sedis</taxon>
        <taxon>Massariosphaeria</taxon>
    </lineage>
</organism>
<feature type="region of interest" description="Disordered" evidence="1">
    <location>
        <begin position="580"/>
        <end position="601"/>
    </location>
</feature>
<evidence type="ECO:0000313" key="2">
    <source>
        <dbReference type="EMBL" id="KAF2875770.1"/>
    </source>
</evidence>
<gene>
    <name evidence="2" type="ORF">BDV95DRAFT_626203</name>
</gene>
<dbReference type="OrthoDB" id="4485682at2759"/>